<evidence type="ECO:0000313" key="2">
    <source>
        <dbReference type="EMBL" id="OAA34811.1"/>
    </source>
</evidence>
<feature type="region of interest" description="Disordered" evidence="1">
    <location>
        <begin position="131"/>
        <end position="155"/>
    </location>
</feature>
<reference evidence="2 3" key="1">
    <citation type="journal article" date="2016" name="Genome Biol. Evol.">
        <title>Divergent and convergent evolution of fungal pathogenicity.</title>
        <authorList>
            <person name="Shang Y."/>
            <person name="Xiao G."/>
            <person name="Zheng P."/>
            <person name="Cen K."/>
            <person name="Zhan S."/>
            <person name="Wang C."/>
        </authorList>
    </citation>
    <scope>NUCLEOTIDE SEQUENCE [LARGE SCALE GENOMIC DNA]</scope>
    <source>
        <strain evidence="2 3">RCEF 3172</strain>
    </source>
</reference>
<evidence type="ECO:0000256" key="1">
    <source>
        <dbReference type="SAM" id="MobiDB-lite"/>
    </source>
</evidence>
<evidence type="ECO:0000313" key="3">
    <source>
        <dbReference type="Proteomes" id="UP000076863"/>
    </source>
</evidence>
<dbReference type="AlphaFoldDB" id="A0A166WJV4"/>
<proteinExistence type="predicted"/>
<organism evidence="2 3">
    <name type="scientific">Beauveria brongniartii RCEF 3172</name>
    <dbReference type="NCBI Taxonomy" id="1081107"/>
    <lineage>
        <taxon>Eukaryota</taxon>
        <taxon>Fungi</taxon>
        <taxon>Dikarya</taxon>
        <taxon>Ascomycota</taxon>
        <taxon>Pezizomycotina</taxon>
        <taxon>Sordariomycetes</taxon>
        <taxon>Hypocreomycetidae</taxon>
        <taxon>Hypocreales</taxon>
        <taxon>Cordycipitaceae</taxon>
        <taxon>Beauveria</taxon>
        <taxon>Beauveria brongniartii</taxon>
    </lineage>
</organism>
<accession>A0A166WJV4</accession>
<comment type="caution">
    <text evidence="2">The sequence shown here is derived from an EMBL/GenBank/DDBJ whole genome shotgun (WGS) entry which is preliminary data.</text>
</comment>
<name>A0A166WJV4_9HYPO</name>
<dbReference type="Proteomes" id="UP000076863">
    <property type="component" value="Unassembled WGS sequence"/>
</dbReference>
<sequence>MVDVKKFFGSSSVALKDIRYVGLYDYSAGLGSSGDRWEFQGLKLRGQCAGKNKQVEVDKFASVNKYLQHSNKNKGNPWIFQMPFFPKVDDGHRGTAELVWAGNMTVNDWKATGAQDEKQKGEKETAQFCFSEGGSEECNEGSDKDKYTKGPAQAS</sequence>
<protein>
    <submittedName>
        <fullName evidence="2">Uncharacterized protein</fullName>
    </submittedName>
</protein>
<dbReference type="EMBL" id="AZHA01000048">
    <property type="protein sequence ID" value="OAA34811.1"/>
    <property type="molecule type" value="Genomic_DNA"/>
</dbReference>
<keyword evidence="3" id="KW-1185">Reference proteome</keyword>
<gene>
    <name evidence="2" type="ORF">BBO_09028</name>
</gene>